<dbReference type="AlphaFoldDB" id="B9E523"/>
<protein>
    <recommendedName>
        <fullName evidence="1">HTH cro/C1-type domain-containing protein</fullName>
    </recommendedName>
</protein>
<dbReference type="SUPFAM" id="SSF47413">
    <property type="entry name" value="lambda repressor-like DNA-binding domains"/>
    <property type="match status" value="1"/>
</dbReference>
<evidence type="ECO:0000313" key="2">
    <source>
        <dbReference type="EMBL" id="BAH07598.1"/>
    </source>
</evidence>
<dbReference type="HOGENOM" id="CLU_2286608_0_0_9"/>
<gene>
    <name evidence="2" type="ordered locus">CKR_2547</name>
</gene>
<dbReference type="CDD" id="cd00093">
    <property type="entry name" value="HTH_XRE"/>
    <property type="match status" value="1"/>
</dbReference>
<dbReference type="Proteomes" id="UP000007969">
    <property type="component" value="Chromosome"/>
</dbReference>
<dbReference type="GO" id="GO:0003677">
    <property type="term" value="F:DNA binding"/>
    <property type="evidence" value="ECO:0007669"/>
    <property type="project" value="InterPro"/>
</dbReference>
<dbReference type="SMART" id="SM00530">
    <property type="entry name" value="HTH_XRE"/>
    <property type="match status" value="1"/>
</dbReference>
<dbReference type="EMBL" id="AP009049">
    <property type="protein sequence ID" value="BAH07598.1"/>
    <property type="molecule type" value="Genomic_DNA"/>
</dbReference>
<dbReference type="PROSITE" id="PS50943">
    <property type="entry name" value="HTH_CROC1"/>
    <property type="match status" value="1"/>
</dbReference>
<dbReference type="Pfam" id="PF01381">
    <property type="entry name" value="HTH_3"/>
    <property type="match status" value="1"/>
</dbReference>
<reference evidence="3" key="1">
    <citation type="submission" date="2005-09" db="EMBL/GenBank/DDBJ databases">
        <title>Complete genome sequence of Clostridium kluyveri and comparative genomics of Clostridia species.</title>
        <authorList>
            <person name="Inui M."/>
            <person name="Nonaka H."/>
            <person name="Shinoda Y."/>
            <person name="Ikenaga Y."/>
            <person name="Abe M."/>
            <person name="Naito K."/>
            <person name="Vertes A.A."/>
            <person name="Yukawa H."/>
        </authorList>
    </citation>
    <scope>NUCLEOTIDE SEQUENCE [LARGE SCALE GENOMIC DNA]</scope>
    <source>
        <strain evidence="3">NBRC 12016</strain>
    </source>
</reference>
<sequence length="109" mass="12569">MLVERYGIMRTGRKLKQGKEDTVMNVALTIQERLKDLRVERGLTLEQLEQRTGISKSALGSYETEDYKDISHTRIVTLAKFYSVSADYLVGADRKQKTPKRRSCRPAFE</sequence>
<evidence type="ECO:0000313" key="3">
    <source>
        <dbReference type="Proteomes" id="UP000007969"/>
    </source>
</evidence>
<name>B9E523_CLOK1</name>
<dbReference type="Gene3D" id="1.10.260.40">
    <property type="entry name" value="lambda repressor-like DNA-binding domains"/>
    <property type="match status" value="1"/>
</dbReference>
<dbReference type="InterPro" id="IPR001387">
    <property type="entry name" value="Cro/C1-type_HTH"/>
</dbReference>
<proteinExistence type="predicted"/>
<dbReference type="InterPro" id="IPR010982">
    <property type="entry name" value="Lambda_DNA-bd_dom_sf"/>
</dbReference>
<dbReference type="KEGG" id="ckr:CKR_2547"/>
<evidence type="ECO:0000259" key="1">
    <source>
        <dbReference type="PROSITE" id="PS50943"/>
    </source>
</evidence>
<organism evidence="2 3">
    <name type="scientific">Clostridium kluyveri (strain NBRC 12016)</name>
    <dbReference type="NCBI Taxonomy" id="583346"/>
    <lineage>
        <taxon>Bacteria</taxon>
        <taxon>Bacillati</taxon>
        <taxon>Bacillota</taxon>
        <taxon>Clostridia</taxon>
        <taxon>Eubacteriales</taxon>
        <taxon>Clostridiaceae</taxon>
        <taxon>Clostridium</taxon>
    </lineage>
</organism>
<feature type="domain" description="HTH cro/C1-type" evidence="1">
    <location>
        <begin position="34"/>
        <end position="89"/>
    </location>
</feature>
<accession>B9E523</accession>